<comment type="caution">
    <text evidence="4">The sequence shown here is derived from an EMBL/GenBank/DDBJ whole genome shotgun (WGS) entry which is preliminary data.</text>
</comment>
<proteinExistence type="inferred from homology"/>
<feature type="compositionally biased region" description="Polar residues" evidence="2">
    <location>
        <begin position="473"/>
        <end position="488"/>
    </location>
</feature>
<protein>
    <recommendedName>
        <fullName evidence="3">Semialdehyde dehydrogenase NAD-binding domain-containing protein</fullName>
    </recommendedName>
</protein>
<dbReference type="CDD" id="cd18131">
    <property type="entry name" value="ASADH_C_bac_euk_like"/>
    <property type="match status" value="1"/>
</dbReference>
<name>A0A7J6MPZ6_PEROL</name>
<dbReference type="EMBL" id="JABANN010000054">
    <property type="protein sequence ID" value="KAF4673290.1"/>
    <property type="molecule type" value="Genomic_DNA"/>
</dbReference>
<evidence type="ECO:0000256" key="2">
    <source>
        <dbReference type="SAM" id="MobiDB-lite"/>
    </source>
</evidence>
<feature type="domain" description="Semialdehyde dehydrogenase NAD-binding" evidence="3">
    <location>
        <begin position="11"/>
        <end position="128"/>
    </location>
</feature>
<accession>A0A7J6MPZ6</accession>
<dbReference type="Pfam" id="PF02774">
    <property type="entry name" value="Semialdhyde_dhC"/>
    <property type="match status" value="1"/>
</dbReference>
<feature type="region of interest" description="Disordered" evidence="2">
    <location>
        <begin position="473"/>
        <end position="508"/>
    </location>
</feature>
<dbReference type="GO" id="GO:1901607">
    <property type="term" value="P:alpha-amino acid biosynthetic process"/>
    <property type="evidence" value="ECO:0007669"/>
    <property type="project" value="UniProtKB-ARBA"/>
</dbReference>
<dbReference type="InterPro" id="IPR036291">
    <property type="entry name" value="NAD(P)-bd_dom_sf"/>
</dbReference>
<dbReference type="InterPro" id="IPR000534">
    <property type="entry name" value="Semialdehyde_DH_NAD-bd"/>
</dbReference>
<dbReference type="Pfam" id="PF01118">
    <property type="entry name" value="Semialdhyde_dh"/>
    <property type="match status" value="1"/>
</dbReference>
<dbReference type="SUPFAM" id="SSF55347">
    <property type="entry name" value="Glyceraldehyde-3-phosphate dehydrogenase-like, C-terminal domain"/>
    <property type="match status" value="1"/>
</dbReference>
<organism evidence="4 5">
    <name type="scientific">Perkinsus olseni</name>
    <name type="common">Perkinsus atlanticus</name>
    <dbReference type="NCBI Taxonomy" id="32597"/>
    <lineage>
        <taxon>Eukaryota</taxon>
        <taxon>Sar</taxon>
        <taxon>Alveolata</taxon>
        <taxon>Perkinsozoa</taxon>
        <taxon>Perkinsea</taxon>
        <taxon>Perkinsida</taxon>
        <taxon>Perkinsidae</taxon>
        <taxon>Perkinsus</taxon>
    </lineage>
</organism>
<dbReference type="Gene3D" id="3.40.50.720">
    <property type="entry name" value="NAD(P)-binding Rossmann-like Domain"/>
    <property type="match status" value="1"/>
</dbReference>
<evidence type="ECO:0000313" key="5">
    <source>
        <dbReference type="Proteomes" id="UP000572268"/>
    </source>
</evidence>
<dbReference type="PANTHER" id="PTHR46278">
    <property type="entry name" value="DEHYDROGENASE, PUTATIVE-RELATED"/>
    <property type="match status" value="1"/>
</dbReference>
<evidence type="ECO:0000313" key="4">
    <source>
        <dbReference type="EMBL" id="KAF4673290.1"/>
    </source>
</evidence>
<dbReference type="GO" id="GO:0046983">
    <property type="term" value="F:protein dimerization activity"/>
    <property type="evidence" value="ECO:0007669"/>
    <property type="project" value="InterPro"/>
</dbReference>
<dbReference type="GO" id="GO:0051287">
    <property type="term" value="F:NAD binding"/>
    <property type="evidence" value="ECO:0007669"/>
    <property type="project" value="InterPro"/>
</dbReference>
<dbReference type="InterPro" id="IPR012280">
    <property type="entry name" value="Semialdhyde_DH_dimer_dom"/>
</dbReference>
<dbReference type="NCBIfam" id="NF011456">
    <property type="entry name" value="PRK14874.1"/>
    <property type="match status" value="1"/>
</dbReference>
<gene>
    <name evidence="4" type="ORF">FOL46_007567</name>
</gene>
<sequence length="590" mass="64128">MSPPQSSDGISVCVVGATGAVGKCMIQCLADLDIPVKRLGLYASKRSAGTTVPTAWGDLKVQEFSPPSVIKEGYTVALLAVSGAFAQEVAPQLAEAGVVVVDNSSAFRYDDAVPLVIPEINPQAMLSDSMLIANPNCTTAIAAMVLWPLHKAFCIRRMIMSTYQAASGAGDAGLEELEAQLRDYGNKPIQRAAFPHQLLGNVIPRIDSVQSNGYTKEEMKVAWETRKIFNQPDILISCTAVRVATMRAHAEAITLEFDRVVDVDTVSEVLKAAAMVVVEDDPQNDVYPTPLSCTGKWEVSVGRIRESLAFPPGKGIDLFVCGDQLLRGAALNAIRNLADLSMVIDRPKKERTAPRVALDFVHTNGSKYHVGPMNPTASTRRGQQVPRNLDDDLRGMCWGLRQSDFQSPRESVYSQMKRISDVFQSDLSRCRVGNTIIRPAEDGSINLGFFTTIGRPKVYDNTDYLFVTMEPSQVGSSSSSATRYCSTNSERHNRPDREGPLPSVGAVGEEVGTSPVAERTRVDPQPSTIGKRGVDAEAVMEVPPKAARVGWWQRESWDRSAAPQAVPTEGSRAGGYPSKYGKIYHVEPRV</sequence>
<dbReference type="Gene3D" id="3.30.360.10">
    <property type="entry name" value="Dihydrodipicolinate Reductase, domain 2"/>
    <property type="match status" value="1"/>
</dbReference>
<evidence type="ECO:0000259" key="3">
    <source>
        <dbReference type="SMART" id="SM00859"/>
    </source>
</evidence>
<reference evidence="4 5" key="1">
    <citation type="submission" date="2020-04" db="EMBL/GenBank/DDBJ databases">
        <title>Perkinsus olseni comparative genomics.</title>
        <authorList>
            <person name="Bogema D.R."/>
        </authorList>
    </citation>
    <scope>NUCLEOTIDE SEQUENCE [LARGE SCALE GENOMIC DNA]</scope>
    <source>
        <strain evidence="4">ATCC PRA-31</strain>
    </source>
</reference>
<dbReference type="SMART" id="SM00859">
    <property type="entry name" value="Semialdhyde_dh"/>
    <property type="match status" value="1"/>
</dbReference>
<feature type="region of interest" description="Disordered" evidence="2">
    <location>
        <begin position="559"/>
        <end position="580"/>
    </location>
</feature>
<dbReference type="GO" id="GO:0016620">
    <property type="term" value="F:oxidoreductase activity, acting on the aldehyde or oxo group of donors, NAD or NADP as acceptor"/>
    <property type="evidence" value="ECO:0007669"/>
    <property type="project" value="InterPro"/>
</dbReference>
<feature type="compositionally biased region" description="Basic and acidic residues" evidence="2">
    <location>
        <begin position="489"/>
        <end position="499"/>
    </location>
</feature>
<dbReference type="AlphaFoldDB" id="A0A7J6MPZ6"/>
<dbReference type="CDD" id="cd02316">
    <property type="entry name" value="VcASADH2_like_N"/>
    <property type="match status" value="1"/>
</dbReference>
<dbReference type="Proteomes" id="UP000572268">
    <property type="component" value="Unassembled WGS sequence"/>
</dbReference>
<comment type="similarity">
    <text evidence="1">Belongs to the aspartate-semialdehyde dehydrogenase family.</text>
</comment>
<dbReference type="SUPFAM" id="SSF51735">
    <property type="entry name" value="NAD(P)-binding Rossmann-fold domains"/>
    <property type="match status" value="1"/>
</dbReference>
<dbReference type="PANTHER" id="PTHR46278:SF2">
    <property type="entry name" value="ASPARTATE-SEMIALDEHYDE DEHYDROGENASE"/>
    <property type="match status" value="1"/>
</dbReference>
<evidence type="ECO:0000256" key="1">
    <source>
        <dbReference type="ARBA" id="ARBA00010584"/>
    </source>
</evidence>